<dbReference type="CDD" id="cd02896">
    <property type="entry name" value="complement_C3_C4_C5"/>
    <property type="match status" value="1"/>
</dbReference>
<keyword evidence="7" id="KW-1185">Reference proteome</keyword>
<dbReference type="SMART" id="SM01361">
    <property type="entry name" value="A2M_recep"/>
    <property type="match status" value="1"/>
</dbReference>
<dbReference type="PRINTS" id="PR00004">
    <property type="entry name" value="ANAPHYLATOXN"/>
</dbReference>
<dbReference type="InterPro" id="IPR001599">
    <property type="entry name" value="Macroglobln_a2"/>
</dbReference>
<comment type="subcellular location">
    <subcellularLocation>
        <location evidence="1">Secreted</location>
    </subcellularLocation>
</comment>
<dbReference type="PROSITE" id="PS01178">
    <property type="entry name" value="ANAPHYLATOXIN_2"/>
    <property type="match status" value="1"/>
</dbReference>
<dbReference type="InterPro" id="IPR000020">
    <property type="entry name" value="Anaphylatoxin/fibulin"/>
</dbReference>
<evidence type="ECO:0000313" key="6">
    <source>
        <dbReference type="EMBL" id="KAH1176304.1"/>
    </source>
</evidence>
<dbReference type="Proteomes" id="UP000827986">
    <property type="component" value="Unassembled WGS sequence"/>
</dbReference>
<dbReference type="InterPro" id="IPR011626">
    <property type="entry name" value="Alpha-macroglobulin_TED"/>
</dbReference>
<dbReference type="Gene3D" id="2.60.40.10">
    <property type="entry name" value="Immunoglobulins"/>
    <property type="match status" value="4"/>
</dbReference>
<dbReference type="FunFam" id="2.60.40.1930:FF:000008">
    <property type="entry name" value="Complement C3"/>
    <property type="match status" value="2"/>
</dbReference>
<dbReference type="PANTHER" id="PTHR11412:SF81">
    <property type="entry name" value="COMPLEMENT C3"/>
    <property type="match status" value="1"/>
</dbReference>
<name>A0A9D3X6M9_9SAUR</name>
<dbReference type="Gene3D" id="1.50.10.20">
    <property type="match status" value="1"/>
</dbReference>
<dbReference type="GO" id="GO:0004866">
    <property type="term" value="F:endopeptidase inhibitor activity"/>
    <property type="evidence" value="ECO:0007669"/>
    <property type="project" value="InterPro"/>
</dbReference>
<dbReference type="Pfam" id="PF07703">
    <property type="entry name" value="A2M_BRD"/>
    <property type="match status" value="2"/>
</dbReference>
<dbReference type="FunFam" id="1.20.91.20:FF:000001">
    <property type="entry name" value="Complement C3"/>
    <property type="match status" value="1"/>
</dbReference>
<dbReference type="SUPFAM" id="SSF48239">
    <property type="entry name" value="Terpenoid cyclases/Protein prenyltransferases"/>
    <property type="match status" value="2"/>
</dbReference>
<dbReference type="InterPro" id="IPR040839">
    <property type="entry name" value="MG4"/>
</dbReference>
<evidence type="ECO:0000256" key="3">
    <source>
        <dbReference type="ARBA" id="ARBA00023157"/>
    </source>
</evidence>
<dbReference type="InterPro" id="IPR041555">
    <property type="entry name" value="MG3"/>
</dbReference>
<dbReference type="SMART" id="SM00104">
    <property type="entry name" value="ANATO"/>
    <property type="match status" value="1"/>
</dbReference>
<keyword evidence="2" id="KW-0964">Secreted</keyword>
<dbReference type="PANTHER" id="PTHR11412">
    <property type="entry name" value="MACROGLOBULIN / COMPLEMENT"/>
    <property type="match status" value="1"/>
</dbReference>
<dbReference type="InterPro" id="IPR036595">
    <property type="entry name" value="A-macroglobulin_rcpt-bd_sf"/>
</dbReference>
<reference evidence="6" key="1">
    <citation type="submission" date="2021-09" db="EMBL/GenBank/DDBJ databases">
        <title>The genome of Mauremys mutica provides insights into the evolution of semi-aquatic lifestyle.</title>
        <authorList>
            <person name="Gong S."/>
            <person name="Gao Y."/>
        </authorList>
    </citation>
    <scope>NUCLEOTIDE SEQUENCE</scope>
    <source>
        <strain evidence="6">MM-2020</strain>
        <tissue evidence="6">Muscle</tissue>
    </source>
</reference>
<dbReference type="SUPFAM" id="SSF47686">
    <property type="entry name" value="Anaphylotoxins (complement system)"/>
    <property type="match status" value="1"/>
</dbReference>
<dbReference type="GO" id="GO:0006956">
    <property type="term" value="P:complement activation"/>
    <property type="evidence" value="ECO:0007669"/>
    <property type="project" value="InterPro"/>
</dbReference>
<dbReference type="Pfam" id="PF07677">
    <property type="entry name" value="A2M_recep"/>
    <property type="match status" value="1"/>
</dbReference>
<evidence type="ECO:0000256" key="2">
    <source>
        <dbReference type="ARBA" id="ARBA00022525"/>
    </source>
</evidence>
<dbReference type="InterPro" id="IPR047565">
    <property type="entry name" value="Alpha-macroglob_thiol-ester_cl"/>
</dbReference>
<dbReference type="InterPro" id="IPR001840">
    <property type="entry name" value="Anaphylatoxn_comp_syst_dom"/>
</dbReference>
<keyword evidence="3" id="KW-1015">Disulfide bond</keyword>
<dbReference type="InterPro" id="IPR013783">
    <property type="entry name" value="Ig-like_fold"/>
</dbReference>
<dbReference type="Pfam" id="PF01835">
    <property type="entry name" value="MG2"/>
    <property type="match status" value="1"/>
</dbReference>
<dbReference type="InterPro" id="IPR018081">
    <property type="entry name" value="Anaphylatoxin_comp_syst"/>
</dbReference>
<dbReference type="Gene3D" id="2.60.120.1540">
    <property type="match status" value="1"/>
</dbReference>
<dbReference type="FunFam" id="2.60.40.10:FF:001013">
    <property type="entry name" value="Complement C3"/>
    <property type="match status" value="2"/>
</dbReference>
<dbReference type="GO" id="GO:0006954">
    <property type="term" value="P:inflammatory response"/>
    <property type="evidence" value="ECO:0007669"/>
    <property type="project" value="InterPro"/>
</dbReference>
<dbReference type="Gene3D" id="2.60.40.690">
    <property type="entry name" value="Alpha-macroglobulin, receptor-binding domain"/>
    <property type="match status" value="2"/>
</dbReference>
<evidence type="ECO:0000256" key="4">
    <source>
        <dbReference type="SAM" id="SignalP"/>
    </source>
</evidence>
<dbReference type="SMART" id="SM01359">
    <property type="entry name" value="A2M_N_2"/>
    <property type="match status" value="2"/>
</dbReference>
<dbReference type="Pfam" id="PF00207">
    <property type="entry name" value="A2M"/>
    <property type="match status" value="2"/>
</dbReference>
<dbReference type="Pfam" id="PF01821">
    <property type="entry name" value="ANATO"/>
    <property type="match status" value="1"/>
</dbReference>
<dbReference type="Pfam" id="PF07678">
    <property type="entry name" value="TED_complement"/>
    <property type="match status" value="1"/>
</dbReference>
<dbReference type="EMBL" id="JAHDVG010000475">
    <property type="protein sequence ID" value="KAH1176304.1"/>
    <property type="molecule type" value="Genomic_DNA"/>
</dbReference>
<evidence type="ECO:0000259" key="5">
    <source>
        <dbReference type="PROSITE" id="PS01178"/>
    </source>
</evidence>
<dbReference type="InterPro" id="IPR008930">
    <property type="entry name" value="Terpenoid_cyclase/PrenylTrfase"/>
</dbReference>
<dbReference type="FunFam" id="2.60.40.1940:FF:000001">
    <property type="entry name" value="Complement component C3"/>
    <property type="match status" value="2"/>
</dbReference>
<feature type="chain" id="PRO_5039238431" description="Anaphylatoxin-like domain-containing protein" evidence="4">
    <location>
        <begin position="23"/>
        <end position="2090"/>
    </location>
</feature>
<dbReference type="InterPro" id="IPR009048">
    <property type="entry name" value="A-macroglobulin_rcpt-bd"/>
</dbReference>
<dbReference type="Pfam" id="PF17791">
    <property type="entry name" value="MG3"/>
    <property type="match status" value="2"/>
</dbReference>
<evidence type="ECO:0000313" key="7">
    <source>
        <dbReference type="Proteomes" id="UP000827986"/>
    </source>
</evidence>
<dbReference type="InterPro" id="IPR050473">
    <property type="entry name" value="A2M/Complement_sys"/>
</dbReference>
<keyword evidence="4" id="KW-0732">Signal</keyword>
<dbReference type="FunFam" id="2.60.40.10:FF:000155">
    <property type="entry name" value="complement C3 isoform X1"/>
    <property type="match status" value="2"/>
</dbReference>
<dbReference type="SMART" id="SM01419">
    <property type="entry name" value="Thiol-ester_cl"/>
    <property type="match status" value="1"/>
</dbReference>
<dbReference type="CDD" id="cd00017">
    <property type="entry name" value="ANATO"/>
    <property type="match status" value="1"/>
</dbReference>
<dbReference type="Gene3D" id="2.20.130.20">
    <property type="match status" value="2"/>
</dbReference>
<dbReference type="FunFam" id="2.60.40.1930:FF:000006">
    <property type="entry name" value="Complement C3"/>
    <property type="match status" value="1"/>
</dbReference>
<dbReference type="InterPro" id="IPR011625">
    <property type="entry name" value="A2M_N_BRD"/>
</dbReference>
<dbReference type="Pfam" id="PF17789">
    <property type="entry name" value="MG4"/>
    <property type="match status" value="2"/>
</dbReference>
<gene>
    <name evidence="6" type="ORF">KIL84_021038</name>
</gene>
<dbReference type="SMART" id="SM01360">
    <property type="entry name" value="A2M"/>
    <property type="match status" value="2"/>
</dbReference>
<sequence length="2090" mass="232852">MGGSALCLVAVFAFYFPAVSHSQLYSLITPNVLRVESEEKVVVEAHGLSAPIVVTVTVLDFPLKKNILYQVQTDLNPANGMMGTAIIKVSTKDIKKDSKRNQYVVVKAKFPQQTLEKVVLVHFHSGYIFIQTDKTIYTPGSTVLCRIFTVGHRLEPVSKRVIVEYEVRYLYGKTLDGYAFVLFGVKMDDEKRSIPQSLRRISIEDGDGEATLTRAMLQARFVNLNELVGHSLYVSVIVLTESGSDMVEVEKTGINIVTSPYQIHFTKTPKYFKPGMPFELMVYVTNPDGSPAPRVPVQAEGFQSAGPTQGDGTAKLIINMPGDRPQVPITVKTAHPNLPANRQASKSMVAEAYQSQGGSQNYLRLAVTASELKPGDNLLVNFHLTCNNPAVLNQIQYFTYIILNKGKIIRVGRQARRVGQNLVIMYLPITPDLIPSFRIVAYYQVGNSEIVADSVWLDIQDTCMGTLVVNGATERDRRIHEPGTPMKLKLEGDHRAYVGLVAVDKGVYILNKNHKITQSKVEHERCWLISSKTVPFFLKDSITTWEVLAVSLSETKGICVADPYEIKVMKDFFIDLHLPYSVVRNEQVQIRAILYNYREQTIKVRVELLHNPVFCSASTSKAKYRQILDIKAKSSLAVPLVIVPLQLGCHYIEVKAAIWGSFVSDGVRKKLKVVSFESSISKAADYLTQRYQSLTRPYTVALASYALATVGTLNTEKTLMKASTVIDSGIVFGSDFGSSLHGVDAPISHACTIVDVDLDADTYGPVKKPEGAMRSVYIKICIRFLGVVDATMSIIDVSMLTGFSPDVEDLKRVSHTEEECLQFKAHQFFEVGLIQPASVTVYDYYSIEDRCTKFYHPSKQSGLFSKICHGEVCRCAEESCFMQQKIEGPITLNRRMEEACKREVDYAVSQSQIYTLITPNVLRVESEEKVVVEAHGLTTPTEVTITVQDFPLKRLVLYQVKTNLNSDNGMMGTAIIKVPTKDIKKDVKQYVAVQARSPQFNLEKVVLVTFHSGYIFIQTDKTIYTPGSTVYCRIFSVGHQLEPVSKPVIVELHTPEGLIVKRESVSSPSKVGIFPMNHHLPDIVNLGTWSIVARYEDSPQQSFTAQFDIKEYVLPSFEVTLEPSKKFFYIDGNEDLIIHINARFLYGKDLQGTAFVLFGVKIGDEKKSIPQSLKRIEITDGNGEAELTRAMLQNRFVDLRELIGHSIYVTVTVLTQSGSDMVEAERTGINIVTSPYEIHFTKTAKYFKPGMPFELMVYVTNPDGSPAARVPVKVDGSQDSRLTQRDGTAKLVINTPMGQSQLAITVKTDHRDLPENRQARKSMVAKAYKTQGGSQNYLHLAVASTELKPGDNLIVNFHLKTSSQSIVNTNMYFTYLILNKGKIIRAGRQAKQVGQNLVTMSLHITPDLIPSFRIVAYYQVGNSEIVADSVWVDVQDTCMGTLVVKGATEADNRIHKPGSSMKIKVEGDAGARVGLVAVDKGVYVLNKKHKISQTKIWDSVEKSDIGCTPGSGKDNMGVFADAGLSLETSIKISTPQRSEPECPQPAKRRRRSVQLIEYKANKTAEYQDQAVKKCCEDGMYENPMGHSCEKRAGYILDTAECKKAFLDCCNYIKTIRDERQRELQLELSRSHIDEGFLQDEDITSRSHFPESWLWQVEQLPQLPNRDGISSKTLNFYLKDSITTWEVLAVSLSETKGICVADPYEITVMKDFFIDLRLPYSVVRNEQVEIRVILYNYQDDKIKVRMELLHNPALCSASSSKTKYRQILDIEPMSSRAVPLVIVPLELGLHDVEVKAAVWDSYVSDGVKKKLKVVPEGMRVSRTMSAQLDPAAAGGEQMIKVKAPDINDIIPDTVPETKVSITGNPVAQVVENSIDGAKLKHLIVVPYGCVEQNMISLTPTVISTYFLDSTNQWEAMGVNRRAEAINLIRRGYTQQLAYKKPDHSYAAYTRSLSSTWLTAYVAKVFSLASKLVPIQSEVICGAVKWLILEKQKPDGIFQENAPVMSKSMMGGYQGAEPEASLTAFVLVALLESKDICNNQVPTLKNGINKAGEYLARVYPSLRRPYTVALTSYALALMGELDSEKVLMSAST</sequence>
<dbReference type="GO" id="GO:0005615">
    <property type="term" value="C:extracellular space"/>
    <property type="evidence" value="ECO:0007669"/>
    <property type="project" value="InterPro"/>
</dbReference>
<dbReference type="Pfam" id="PF17790">
    <property type="entry name" value="MG1"/>
    <property type="match status" value="2"/>
</dbReference>
<dbReference type="Gene3D" id="2.60.40.1930">
    <property type="match status" value="5"/>
</dbReference>
<comment type="caution">
    <text evidence="6">The sequence shown here is derived from an EMBL/GenBank/DDBJ whole genome shotgun (WGS) entry which is preliminary data.</text>
</comment>
<evidence type="ECO:0000256" key="1">
    <source>
        <dbReference type="ARBA" id="ARBA00004613"/>
    </source>
</evidence>
<proteinExistence type="predicted"/>
<feature type="domain" description="Anaphylatoxin-like" evidence="5">
    <location>
        <begin position="1574"/>
        <end position="1609"/>
    </location>
</feature>
<dbReference type="FunFam" id="2.60.40.1930:FF:000009">
    <property type="entry name" value="Complement C3"/>
    <property type="match status" value="1"/>
</dbReference>
<protein>
    <recommendedName>
        <fullName evidence="5">Anaphylatoxin-like domain-containing protein</fullName>
    </recommendedName>
</protein>
<dbReference type="SUPFAM" id="SSF49410">
    <property type="entry name" value="Alpha-macroglobulin receptor domain"/>
    <property type="match status" value="1"/>
</dbReference>
<accession>A0A9D3X6M9</accession>
<dbReference type="PROSITE" id="PS01177">
    <property type="entry name" value="ANAPHYLATOXIN_1"/>
    <property type="match status" value="1"/>
</dbReference>
<feature type="non-terminal residue" evidence="6">
    <location>
        <position position="2090"/>
    </location>
</feature>
<feature type="signal peptide" evidence="4">
    <location>
        <begin position="1"/>
        <end position="22"/>
    </location>
</feature>
<dbReference type="FunFam" id="2.20.130.20:FF:000001">
    <property type="entry name" value="Complement C3"/>
    <property type="match status" value="1"/>
</dbReference>
<dbReference type="Gene3D" id="6.20.50.160">
    <property type="match status" value="1"/>
</dbReference>
<dbReference type="Gene3D" id="2.60.40.1940">
    <property type="match status" value="2"/>
</dbReference>
<dbReference type="Gene3D" id="1.20.91.20">
    <property type="entry name" value="Anaphylotoxins (complement system)"/>
    <property type="match status" value="1"/>
</dbReference>
<organism evidence="6 7">
    <name type="scientific">Mauremys mutica</name>
    <name type="common">yellowpond turtle</name>
    <dbReference type="NCBI Taxonomy" id="74926"/>
    <lineage>
        <taxon>Eukaryota</taxon>
        <taxon>Metazoa</taxon>
        <taxon>Chordata</taxon>
        <taxon>Craniata</taxon>
        <taxon>Vertebrata</taxon>
        <taxon>Euteleostomi</taxon>
        <taxon>Archelosauria</taxon>
        <taxon>Testudinata</taxon>
        <taxon>Testudines</taxon>
        <taxon>Cryptodira</taxon>
        <taxon>Durocryptodira</taxon>
        <taxon>Testudinoidea</taxon>
        <taxon>Geoemydidae</taxon>
        <taxon>Geoemydinae</taxon>
        <taxon>Mauremys</taxon>
    </lineage>
</organism>
<dbReference type="InterPro" id="IPR041425">
    <property type="entry name" value="C3/4/5_MG1"/>
</dbReference>
<dbReference type="InterPro" id="IPR002890">
    <property type="entry name" value="MG2"/>
</dbReference>